<protein>
    <submittedName>
        <fullName evidence="2">Serine protease</fullName>
    </submittedName>
</protein>
<proteinExistence type="predicted"/>
<dbReference type="Gene3D" id="2.40.10.120">
    <property type="match status" value="1"/>
</dbReference>
<dbReference type="Proteomes" id="UP000322927">
    <property type="component" value="Chromosome"/>
</dbReference>
<evidence type="ECO:0000313" key="3">
    <source>
        <dbReference type="Proteomes" id="UP000322927"/>
    </source>
</evidence>
<dbReference type="AlphaFoldDB" id="A0A5P2C1J5"/>
<evidence type="ECO:0000259" key="1">
    <source>
        <dbReference type="Pfam" id="PF20028"/>
    </source>
</evidence>
<organism evidence="2 3">
    <name type="scientific">Streptomyces venezuelae</name>
    <dbReference type="NCBI Taxonomy" id="54571"/>
    <lineage>
        <taxon>Bacteria</taxon>
        <taxon>Bacillati</taxon>
        <taxon>Actinomycetota</taxon>
        <taxon>Actinomycetes</taxon>
        <taxon>Kitasatosporales</taxon>
        <taxon>Streptomycetaceae</taxon>
        <taxon>Streptomyces</taxon>
    </lineage>
</organism>
<dbReference type="InterPro" id="IPR009003">
    <property type="entry name" value="Peptidase_S1_PA"/>
</dbReference>
<name>A0A5P2C1J5_STRVZ</name>
<evidence type="ECO:0000313" key="2">
    <source>
        <dbReference type="EMBL" id="QES36542.1"/>
    </source>
</evidence>
<dbReference type="GO" id="GO:0006508">
    <property type="term" value="P:proteolysis"/>
    <property type="evidence" value="ECO:0007669"/>
    <property type="project" value="UniProtKB-KW"/>
</dbReference>
<gene>
    <name evidence="2" type="ORF">DEJ48_26905</name>
</gene>
<dbReference type="EMBL" id="CP029192">
    <property type="protein sequence ID" value="QES36542.1"/>
    <property type="molecule type" value="Genomic_DNA"/>
</dbReference>
<keyword evidence="2" id="KW-0378">Hydrolase</keyword>
<dbReference type="SUPFAM" id="SSF50494">
    <property type="entry name" value="Trypsin-like serine proteases"/>
    <property type="match status" value="1"/>
</dbReference>
<reference evidence="2 3" key="1">
    <citation type="submission" date="2018-05" db="EMBL/GenBank/DDBJ databases">
        <title>Streptomyces venezuelae.</title>
        <authorList>
            <person name="Kim W."/>
            <person name="Lee N."/>
            <person name="Cho B.-K."/>
        </authorList>
    </citation>
    <scope>NUCLEOTIDE SEQUENCE [LARGE SCALE GENOMIC DNA]</scope>
    <source>
        <strain evidence="2 3">ATCC 14584</strain>
    </source>
</reference>
<dbReference type="OrthoDB" id="3329683at2"/>
<dbReference type="Pfam" id="PF20028">
    <property type="entry name" value="VMAP-C"/>
    <property type="match status" value="1"/>
</dbReference>
<dbReference type="InterPro" id="IPR045450">
    <property type="entry name" value="VMAP_C"/>
</dbReference>
<dbReference type="RefSeq" id="WP_150218813.1">
    <property type="nucleotide sequence ID" value="NZ_CP029192.1"/>
</dbReference>
<dbReference type="Pfam" id="PF13365">
    <property type="entry name" value="Trypsin_2"/>
    <property type="match status" value="1"/>
</dbReference>
<keyword evidence="2" id="KW-0645">Protease</keyword>
<sequence length="565" mass="61436">MKNASWHARIDCGGEVGAGFLVTERHVLTCAHVVRDHGRHPVAVTFPHHRELAPVHATVSGTDDWQGRHDDPGDLAVLELDGPVPLAPAEFAAPGDAYGEPRPRLIVYGFPRGYDEGTIAEYRATAAQLIASEWVQLEAWSAHGQRLAPGFSGAAVALADTGRVVGMLSAADGAPDILSGRMLPTSVMSRYWPRLTELVRTPVHPPTTAERLRELVGKATGSEFGRDPERLYLDAAGPFGPPVPQGGFGSLWAAAWYLLWEVEDPDAATRFADRLAALLDTPAGPAPAAHPAAGPAWAPILVEIEHSGGDADQVLVAVSAHREGRRHPVDSRTLHRSEVRAHVQEHIEKAFWHLPSGADELIAFVLPREWLNEPVADWQRSADDPTPLGCSYPLVVTERSRRTGGLRHQLARKWERLGGRPSATLHRVECGPCEKPGKLRFLLRRDEADLAGFAAAPTAPRVRPHFEASLNAPAPILVWPRTGCEHGDHTMTDGCAGTDFLDRLAVYLDGLPPAELPRHVLALRESAEASDAPERHWARDVQLLWDDPRCFPDAAAAPHLSPVTR</sequence>
<feature type="domain" description="vWA-MoxR associated protein C-terminal" evidence="1">
    <location>
        <begin position="312"/>
        <end position="548"/>
    </location>
</feature>
<dbReference type="GO" id="GO:0008233">
    <property type="term" value="F:peptidase activity"/>
    <property type="evidence" value="ECO:0007669"/>
    <property type="project" value="UniProtKB-KW"/>
</dbReference>
<accession>A0A5P2C1J5</accession>